<keyword evidence="3" id="KW-1185">Reference proteome</keyword>
<feature type="region of interest" description="Disordered" evidence="1">
    <location>
        <begin position="1"/>
        <end position="36"/>
    </location>
</feature>
<dbReference type="AlphaFoldDB" id="A0ABD1N2Z2"/>
<dbReference type="EMBL" id="JBGMDY010000002">
    <property type="protein sequence ID" value="KAL2342457.1"/>
    <property type="molecule type" value="Genomic_DNA"/>
</dbReference>
<evidence type="ECO:0000256" key="1">
    <source>
        <dbReference type="SAM" id="MobiDB-lite"/>
    </source>
</evidence>
<comment type="caution">
    <text evidence="2">The sequence shown here is derived from an EMBL/GenBank/DDBJ whole genome shotgun (WGS) entry which is preliminary data.</text>
</comment>
<dbReference type="Proteomes" id="UP001603857">
    <property type="component" value="Unassembled WGS sequence"/>
</dbReference>
<protein>
    <submittedName>
        <fullName evidence="2">Uncharacterized protein</fullName>
    </submittedName>
</protein>
<proteinExistence type="predicted"/>
<name>A0ABD1N2Z2_9FABA</name>
<reference evidence="2 3" key="1">
    <citation type="submission" date="2024-08" db="EMBL/GenBank/DDBJ databases">
        <title>Insights into the chromosomal genome structure of Flemingia macrophylla.</title>
        <authorList>
            <person name="Ding Y."/>
            <person name="Zhao Y."/>
            <person name="Bi W."/>
            <person name="Wu M."/>
            <person name="Zhao G."/>
            <person name="Gong Y."/>
            <person name="Li W."/>
            <person name="Zhang P."/>
        </authorList>
    </citation>
    <scope>NUCLEOTIDE SEQUENCE [LARGE SCALE GENOMIC DNA]</scope>
    <source>
        <strain evidence="2">DYQJB</strain>
        <tissue evidence="2">Leaf</tissue>
    </source>
</reference>
<sequence>MSLPTTQGAYDEPAVTGFPVAYPQPQPPLSQPKAHAQAQVDWSTGLCDCFSNFQNWWQGNVEQNRGVAVIPTAPAVEHMSR</sequence>
<evidence type="ECO:0000313" key="2">
    <source>
        <dbReference type="EMBL" id="KAL2342457.1"/>
    </source>
</evidence>
<organism evidence="2 3">
    <name type="scientific">Flemingia macrophylla</name>
    <dbReference type="NCBI Taxonomy" id="520843"/>
    <lineage>
        <taxon>Eukaryota</taxon>
        <taxon>Viridiplantae</taxon>
        <taxon>Streptophyta</taxon>
        <taxon>Embryophyta</taxon>
        <taxon>Tracheophyta</taxon>
        <taxon>Spermatophyta</taxon>
        <taxon>Magnoliopsida</taxon>
        <taxon>eudicotyledons</taxon>
        <taxon>Gunneridae</taxon>
        <taxon>Pentapetalae</taxon>
        <taxon>rosids</taxon>
        <taxon>fabids</taxon>
        <taxon>Fabales</taxon>
        <taxon>Fabaceae</taxon>
        <taxon>Papilionoideae</taxon>
        <taxon>50 kb inversion clade</taxon>
        <taxon>NPAAA clade</taxon>
        <taxon>indigoferoid/millettioid clade</taxon>
        <taxon>Phaseoleae</taxon>
        <taxon>Flemingia</taxon>
    </lineage>
</organism>
<evidence type="ECO:0000313" key="3">
    <source>
        <dbReference type="Proteomes" id="UP001603857"/>
    </source>
</evidence>
<gene>
    <name evidence="2" type="ORF">Fmac_003742</name>
</gene>
<accession>A0ABD1N2Z2</accession>